<dbReference type="SUPFAM" id="SSF48452">
    <property type="entry name" value="TPR-like"/>
    <property type="match status" value="1"/>
</dbReference>
<keyword evidence="2" id="KW-0802">TPR repeat</keyword>
<evidence type="ECO:0008006" key="5">
    <source>
        <dbReference type="Google" id="ProtNLM"/>
    </source>
</evidence>
<dbReference type="Gene3D" id="1.25.40.10">
    <property type="entry name" value="Tetratricopeptide repeat domain"/>
    <property type="match status" value="1"/>
</dbReference>
<dbReference type="EMBL" id="JAVHJO010000008">
    <property type="protein sequence ID" value="KAK6538137.1"/>
    <property type="molecule type" value="Genomic_DNA"/>
</dbReference>
<evidence type="ECO:0000256" key="1">
    <source>
        <dbReference type="ARBA" id="ARBA00022737"/>
    </source>
</evidence>
<evidence type="ECO:0000313" key="3">
    <source>
        <dbReference type="EMBL" id="KAK6538137.1"/>
    </source>
</evidence>
<dbReference type="Pfam" id="PF13374">
    <property type="entry name" value="TPR_10"/>
    <property type="match status" value="1"/>
</dbReference>
<dbReference type="AlphaFoldDB" id="A0AAV9X8X9"/>
<dbReference type="PANTHER" id="PTHR45641">
    <property type="entry name" value="TETRATRICOPEPTIDE REPEAT PROTEIN (AFU_ORTHOLOGUE AFUA_6G03870)"/>
    <property type="match status" value="1"/>
</dbReference>
<protein>
    <recommendedName>
        <fullName evidence="5">Kinesin light chain</fullName>
    </recommendedName>
</protein>
<gene>
    <name evidence="3" type="ORF">TWF694_011019</name>
</gene>
<organism evidence="3 4">
    <name type="scientific">Orbilia ellipsospora</name>
    <dbReference type="NCBI Taxonomy" id="2528407"/>
    <lineage>
        <taxon>Eukaryota</taxon>
        <taxon>Fungi</taxon>
        <taxon>Dikarya</taxon>
        <taxon>Ascomycota</taxon>
        <taxon>Pezizomycotina</taxon>
        <taxon>Orbiliomycetes</taxon>
        <taxon>Orbiliales</taxon>
        <taxon>Orbiliaceae</taxon>
        <taxon>Orbilia</taxon>
    </lineage>
</organism>
<reference evidence="3 4" key="1">
    <citation type="submission" date="2019-10" db="EMBL/GenBank/DDBJ databases">
        <authorList>
            <person name="Palmer J.M."/>
        </authorList>
    </citation>
    <scope>NUCLEOTIDE SEQUENCE [LARGE SCALE GENOMIC DNA]</scope>
    <source>
        <strain evidence="3 4">TWF694</strain>
    </source>
</reference>
<dbReference type="PANTHER" id="PTHR45641:SF19">
    <property type="entry name" value="NEPHROCYSTIN-3"/>
    <property type="match status" value="1"/>
</dbReference>
<accession>A0AAV9X8X9</accession>
<proteinExistence type="predicted"/>
<evidence type="ECO:0000256" key="2">
    <source>
        <dbReference type="ARBA" id="ARBA00022803"/>
    </source>
</evidence>
<dbReference type="InterPro" id="IPR011990">
    <property type="entry name" value="TPR-like_helical_dom_sf"/>
</dbReference>
<evidence type="ECO:0000313" key="4">
    <source>
        <dbReference type="Proteomes" id="UP001365542"/>
    </source>
</evidence>
<sequence length="98" mass="10931">MIDHPSTLETFNDEAGVFDSQGKYKVAMQSYERALAGREKILGRDHPSTLETVNSIAMVFHHQSIQSAIKCLFVPFHGIAVLPLTMEDSCNVVDYTKC</sequence>
<keyword evidence="4" id="KW-1185">Reference proteome</keyword>
<name>A0AAV9X8X9_9PEZI</name>
<keyword evidence="1" id="KW-0677">Repeat</keyword>
<comment type="caution">
    <text evidence="3">The sequence shown here is derived from an EMBL/GenBank/DDBJ whole genome shotgun (WGS) entry which is preliminary data.</text>
</comment>
<dbReference type="Proteomes" id="UP001365542">
    <property type="component" value="Unassembled WGS sequence"/>
</dbReference>